<protein>
    <submittedName>
        <fullName evidence="1">Uncharacterized protein</fullName>
    </submittedName>
</protein>
<gene>
    <name evidence="1" type="ORF">COCSUDRAFT_59095</name>
</gene>
<keyword evidence="2" id="KW-1185">Reference proteome</keyword>
<dbReference type="KEGG" id="csl:COCSUDRAFT_59095"/>
<comment type="caution">
    <text evidence="1">The sequence shown here is derived from an EMBL/GenBank/DDBJ whole genome shotgun (WGS) entry which is preliminary data.</text>
</comment>
<dbReference type="GeneID" id="17044581"/>
<reference evidence="1 2" key="1">
    <citation type="journal article" date="2012" name="Genome Biol.">
        <title>The genome of the polar eukaryotic microalga coccomyxa subellipsoidea reveals traits of cold adaptation.</title>
        <authorList>
            <person name="Blanc G."/>
            <person name="Agarkova I."/>
            <person name="Grimwood J."/>
            <person name="Kuo A."/>
            <person name="Brueggeman A."/>
            <person name="Dunigan D."/>
            <person name="Gurnon J."/>
            <person name="Ladunga I."/>
            <person name="Lindquist E."/>
            <person name="Lucas S."/>
            <person name="Pangilinan J."/>
            <person name="Proschold T."/>
            <person name="Salamov A."/>
            <person name="Schmutz J."/>
            <person name="Weeks D."/>
            <person name="Yamada T."/>
            <person name="Claverie J.M."/>
            <person name="Grigoriev I."/>
            <person name="Van Etten J."/>
            <person name="Lomsadze A."/>
            <person name="Borodovsky M."/>
        </authorList>
    </citation>
    <scope>NUCLEOTIDE SEQUENCE [LARGE SCALE GENOMIC DNA]</scope>
    <source>
        <strain evidence="1 2">C-169</strain>
    </source>
</reference>
<accession>I0Z7F2</accession>
<name>I0Z7F2_COCSC</name>
<dbReference type="Proteomes" id="UP000007264">
    <property type="component" value="Unassembled WGS sequence"/>
</dbReference>
<organism evidence="1 2">
    <name type="scientific">Coccomyxa subellipsoidea (strain C-169)</name>
    <name type="common">Green microalga</name>
    <dbReference type="NCBI Taxonomy" id="574566"/>
    <lineage>
        <taxon>Eukaryota</taxon>
        <taxon>Viridiplantae</taxon>
        <taxon>Chlorophyta</taxon>
        <taxon>core chlorophytes</taxon>
        <taxon>Trebouxiophyceae</taxon>
        <taxon>Trebouxiophyceae incertae sedis</taxon>
        <taxon>Coccomyxaceae</taxon>
        <taxon>Coccomyxa</taxon>
        <taxon>Coccomyxa subellipsoidea</taxon>
    </lineage>
</organism>
<dbReference type="EMBL" id="AGSI01000002">
    <property type="protein sequence ID" value="EIE26571.1"/>
    <property type="molecule type" value="Genomic_DNA"/>
</dbReference>
<evidence type="ECO:0000313" key="1">
    <source>
        <dbReference type="EMBL" id="EIE26571.1"/>
    </source>
</evidence>
<dbReference type="RefSeq" id="XP_005651115.1">
    <property type="nucleotide sequence ID" value="XM_005651058.1"/>
</dbReference>
<evidence type="ECO:0000313" key="2">
    <source>
        <dbReference type="Proteomes" id="UP000007264"/>
    </source>
</evidence>
<sequence>MPTARPRNSVRTSPFSALDVLTERARLEHSTATEFAEFDHDAKFAELERKFAEQDALNAANKEKERRIGRLQLMGDANYEVARKGHQLLLRAARYPKAHISESDKETARVSEIKGYVGEIVNASNATVTHKLMDFLASFSTGGKLFVPDTHETIAKKLELLNKVGNGS</sequence>
<dbReference type="AlphaFoldDB" id="I0Z7F2"/>
<proteinExistence type="predicted"/>